<protein>
    <submittedName>
        <fullName evidence="1">Uncharacterized protein</fullName>
    </submittedName>
</protein>
<evidence type="ECO:0000313" key="1">
    <source>
        <dbReference type="EMBL" id="MDR7381115.1"/>
    </source>
</evidence>
<evidence type="ECO:0000313" key="2">
    <source>
        <dbReference type="Proteomes" id="UP001183585"/>
    </source>
</evidence>
<comment type="caution">
    <text evidence="1">The sequence shown here is derived from an EMBL/GenBank/DDBJ whole genome shotgun (WGS) entry which is preliminary data.</text>
</comment>
<accession>A0ABU2CIF1</accession>
<proteinExistence type="predicted"/>
<dbReference type="Proteomes" id="UP001183585">
    <property type="component" value="Unassembled WGS sequence"/>
</dbReference>
<name>A0ABU2CIF1_9MICO</name>
<dbReference type="EMBL" id="JAVDYE010000001">
    <property type="protein sequence ID" value="MDR7381115.1"/>
    <property type="molecule type" value="Genomic_DNA"/>
</dbReference>
<keyword evidence="2" id="KW-1185">Reference proteome</keyword>
<sequence length="49" mass="5262">MKIPAATAATLPAINHHPGRIRTPSMRHIYGKRAGSTMKVAWIGHGSTL</sequence>
<organism evidence="1 2">
    <name type="scientific">Promicromonospora iranensis</name>
    <dbReference type="NCBI Taxonomy" id="1105144"/>
    <lineage>
        <taxon>Bacteria</taxon>
        <taxon>Bacillati</taxon>
        <taxon>Actinomycetota</taxon>
        <taxon>Actinomycetes</taxon>
        <taxon>Micrococcales</taxon>
        <taxon>Promicromonosporaceae</taxon>
        <taxon>Promicromonospora</taxon>
    </lineage>
</organism>
<gene>
    <name evidence="1" type="ORF">J2S48_000630</name>
</gene>
<reference evidence="1 2" key="1">
    <citation type="submission" date="2023-07" db="EMBL/GenBank/DDBJ databases">
        <title>Sequencing the genomes of 1000 actinobacteria strains.</title>
        <authorList>
            <person name="Klenk H.-P."/>
        </authorList>
    </citation>
    <scope>NUCLEOTIDE SEQUENCE [LARGE SCALE GENOMIC DNA]</scope>
    <source>
        <strain evidence="1 2">DSM 45554</strain>
    </source>
</reference>